<dbReference type="PANTHER" id="PTHR45907">
    <property type="entry name" value="SERPENTINE RECEPTOR, CLASS J"/>
    <property type="match status" value="1"/>
</dbReference>
<evidence type="ECO:0000313" key="2">
    <source>
        <dbReference type="Proteomes" id="UP000005239"/>
    </source>
</evidence>
<dbReference type="EnsemblMetazoa" id="PPA40920.1">
    <property type="protein sequence ID" value="PPA40920.1"/>
    <property type="gene ID" value="WBGene00279289"/>
</dbReference>
<organism evidence="1 2">
    <name type="scientific">Pristionchus pacificus</name>
    <name type="common">Parasitic nematode worm</name>
    <dbReference type="NCBI Taxonomy" id="54126"/>
    <lineage>
        <taxon>Eukaryota</taxon>
        <taxon>Metazoa</taxon>
        <taxon>Ecdysozoa</taxon>
        <taxon>Nematoda</taxon>
        <taxon>Chromadorea</taxon>
        <taxon>Rhabditida</taxon>
        <taxon>Rhabditina</taxon>
        <taxon>Diplogasteromorpha</taxon>
        <taxon>Diplogasteroidea</taxon>
        <taxon>Neodiplogasteridae</taxon>
        <taxon>Pristionchus</taxon>
    </lineage>
</organism>
<dbReference type="InterPro" id="IPR019423">
    <property type="entry name" value="7TM_GPCR_serpentine_rcpt_Srj"/>
</dbReference>
<dbReference type="PANTHER" id="PTHR45907:SF16">
    <property type="entry name" value="SERPENTINE RECEPTOR, CLASS J"/>
    <property type="match status" value="1"/>
</dbReference>
<dbReference type="Proteomes" id="UP000005239">
    <property type="component" value="Unassembled WGS sequence"/>
</dbReference>
<keyword evidence="2" id="KW-1185">Reference proteome</keyword>
<gene>
    <name evidence="1" type="primary">WBGene00279289</name>
</gene>
<sequence length="227" mass="26053">MYTPPADRGNKPLFQISIVSHSRREERSDPKLFATVIITNVLMISSIFLASTLAFLTFYHISKIVKCSLQTIKLQRKLLVALRQSHSFLYMFHLSLQLIFLIFEYPGGIHDVVSPIYTCFPVWDAARTAEIIRSINYEESIDGSVNAESLLNFVKQVPFTVPSLNQGRRVVVIGLSTYISEPVEHRIEMHYIHSNGTEDGKGKKKKKKNANREYWTVEYRMLRGGKN</sequence>
<dbReference type="AlphaFoldDB" id="A0A2A6CN74"/>
<protein>
    <submittedName>
        <fullName evidence="1">Uncharacterized protein</fullName>
    </submittedName>
</protein>
<reference evidence="1" key="2">
    <citation type="submission" date="2022-06" db="UniProtKB">
        <authorList>
            <consortium name="EnsemblMetazoa"/>
        </authorList>
    </citation>
    <scope>IDENTIFICATION</scope>
    <source>
        <strain evidence="1">PS312</strain>
    </source>
</reference>
<proteinExistence type="predicted"/>
<evidence type="ECO:0000313" key="1">
    <source>
        <dbReference type="EnsemblMetazoa" id="PPA40920.1"/>
    </source>
</evidence>
<accession>A0A2A6CN74</accession>
<name>A0A2A6CN74_PRIPA</name>
<reference evidence="2" key="1">
    <citation type="journal article" date="2008" name="Nat. Genet.">
        <title>The Pristionchus pacificus genome provides a unique perspective on nematode lifestyle and parasitism.</title>
        <authorList>
            <person name="Dieterich C."/>
            <person name="Clifton S.W."/>
            <person name="Schuster L.N."/>
            <person name="Chinwalla A."/>
            <person name="Delehaunty K."/>
            <person name="Dinkelacker I."/>
            <person name="Fulton L."/>
            <person name="Fulton R."/>
            <person name="Godfrey J."/>
            <person name="Minx P."/>
            <person name="Mitreva M."/>
            <person name="Roeseler W."/>
            <person name="Tian H."/>
            <person name="Witte H."/>
            <person name="Yang S.P."/>
            <person name="Wilson R.K."/>
            <person name="Sommer R.J."/>
        </authorList>
    </citation>
    <scope>NUCLEOTIDE SEQUENCE [LARGE SCALE GENOMIC DNA]</scope>
    <source>
        <strain evidence="2">PS312</strain>
    </source>
</reference>
<accession>A0A8R1Z0J0</accession>